<evidence type="ECO:0000313" key="4">
    <source>
        <dbReference type="Proteomes" id="UP001189429"/>
    </source>
</evidence>
<feature type="region of interest" description="Disordered" evidence="1">
    <location>
        <begin position="200"/>
        <end position="222"/>
    </location>
</feature>
<name>A0ABN9S7B3_9DINO</name>
<keyword evidence="2" id="KW-1133">Transmembrane helix</keyword>
<accession>A0ABN9S7B3</accession>
<feature type="transmembrane region" description="Helical" evidence="2">
    <location>
        <begin position="12"/>
        <end position="35"/>
    </location>
</feature>
<feature type="transmembrane region" description="Helical" evidence="2">
    <location>
        <begin position="41"/>
        <end position="61"/>
    </location>
</feature>
<evidence type="ECO:0000256" key="2">
    <source>
        <dbReference type="SAM" id="Phobius"/>
    </source>
</evidence>
<keyword evidence="4" id="KW-1185">Reference proteome</keyword>
<comment type="caution">
    <text evidence="3">The sequence shown here is derived from an EMBL/GenBank/DDBJ whole genome shotgun (WGS) entry which is preliminary data.</text>
</comment>
<keyword evidence="2" id="KW-0472">Membrane</keyword>
<sequence length="292" mass="29862">PEESASPTCIRGLLKAAFPVMLTAWAAPAATWAAGCQCDLRWRWLLAGLALTVPWSALTLCSSSRRRCAGPGWLQYVAVLALAVGVGVAFAVAALPPRLDLRCVQQLDGLIPTRIVFVLEAEESEAAAGAEPNCPNLSRAVLAVEAIGGAVAGLRRELPDGQLLVGVSRAASLAGELKLTPSIEDHWGELPPLVSAELCATPGPAPGPPRSGSPAPAARRAAAPQGACNESLRVLAVCEEALNLTVGSPAGPDALDVCVRLRIAGPAGPPSMRSTLYRLSESCSASDGGSSG</sequence>
<feature type="transmembrane region" description="Helical" evidence="2">
    <location>
        <begin position="73"/>
        <end position="95"/>
    </location>
</feature>
<feature type="non-terminal residue" evidence="3">
    <location>
        <position position="292"/>
    </location>
</feature>
<evidence type="ECO:0008006" key="5">
    <source>
        <dbReference type="Google" id="ProtNLM"/>
    </source>
</evidence>
<dbReference type="Proteomes" id="UP001189429">
    <property type="component" value="Unassembled WGS sequence"/>
</dbReference>
<keyword evidence="2" id="KW-0812">Transmembrane</keyword>
<evidence type="ECO:0000256" key="1">
    <source>
        <dbReference type="SAM" id="MobiDB-lite"/>
    </source>
</evidence>
<feature type="non-terminal residue" evidence="3">
    <location>
        <position position="1"/>
    </location>
</feature>
<organism evidence="3 4">
    <name type="scientific">Prorocentrum cordatum</name>
    <dbReference type="NCBI Taxonomy" id="2364126"/>
    <lineage>
        <taxon>Eukaryota</taxon>
        <taxon>Sar</taxon>
        <taxon>Alveolata</taxon>
        <taxon>Dinophyceae</taxon>
        <taxon>Prorocentrales</taxon>
        <taxon>Prorocentraceae</taxon>
        <taxon>Prorocentrum</taxon>
    </lineage>
</organism>
<feature type="compositionally biased region" description="Low complexity" evidence="1">
    <location>
        <begin position="212"/>
        <end position="222"/>
    </location>
</feature>
<proteinExistence type="predicted"/>
<dbReference type="EMBL" id="CAUYUJ010009459">
    <property type="protein sequence ID" value="CAK0826873.1"/>
    <property type="molecule type" value="Genomic_DNA"/>
</dbReference>
<evidence type="ECO:0000313" key="3">
    <source>
        <dbReference type="EMBL" id="CAK0826873.1"/>
    </source>
</evidence>
<protein>
    <recommendedName>
        <fullName evidence="5">Mannosyltransferase</fullName>
    </recommendedName>
</protein>
<gene>
    <name evidence="3" type="ORF">PCOR1329_LOCUS26552</name>
</gene>
<reference evidence="3" key="1">
    <citation type="submission" date="2023-10" db="EMBL/GenBank/DDBJ databases">
        <authorList>
            <person name="Chen Y."/>
            <person name="Shah S."/>
            <person name="Dougan E. K."/>
            <person name="Thang M."/>
            <person name="Chan C."/>
        </authorList>
    </citation>
    <scope>NUCLEOTIDE SEQUENCE [LARGE SCALE GENOMIC DNA]</scope>
</reference>